<dbReference type="PANTHER" id="PTHR33116:SF86">
    <property type="entry name" value="REVERSE TRANSCRIPTASE DOMAIN-CONTAINING PROTEIN"/>
    <property type="match status" value="1"/>
</dbReference>
<proteinExistence type="predicted"/>
<reference evidence="2" key="2">
    <citation type="journal article" date="2024" name="Plant">
        <title>Genomic evolution and insights into agronomic trait innovations of Sesamum species.</title>
        <authorList>
            <person name="Miao H."/>
            <person name="Wang L."/>
            <person name="Qu L."/>
            <person name="Liu H."/>
            <person name="Sun Y."/>
            <person name="Le M."/>
            <person name="Wang Q."/>
            <person name="Wei S."/>
            <person name="Zheng Y."/>
            <person name="Lin W."/>
            <person name="Duan Y."/>
            <person name="Cao H."/>
            <person name="Xiong S."/>
            <person name="Wang X."/>
            <person name="Wei L."/>
            <person name="Li C."/>
            <person name="Ma Q."/>
            <person name="Ju M."/>
            <person name="Zhao R."/>
            <person name="Li G."/>
            <person name="Mu C."/>
            <person name="Tian Q."/>
            <person name="Mei H."/>
            <person name="Zhang T."/>
            <person name="Gao T."/>
            <person name="Zhang H."/>
        </authorList>
    </citation>
    <scope>NUCLEOTIDE SEQUENCE</scope>
    <source>
        <strain evidence="2">G02</strain>
    </source>
</reference>
<evidence type="ECO:0000259" key="1">
    <source>
        <dbReference type="Pfam" id="PF13966"/>
    </source>
</evidence>
<accession>A0AAW2RG49</accession>
<feature type="domain" description="Reverse transcriptase zinc-binding" evidence="1">
    <location>
        <begin position="158"/>
        <end position="225"/>
    </location>
</feature>
<sequence length="265" mass="29963">MSNLFWNCGTESKIHWKAWPKLCLSKASGGLGFRRLKEHNLKYFPGATSFEARLGSSPSYIWRSIWEARDLLAAGIRWQVGDGHSSLILGHPWLPRPSTFQPIALPVSLRGDTSVASLITANKDWNEALNFSEQTRTLKELIDWPDMRIEGSCSQLGRSWSFIWSSKALPKVVLFAWKSTLEALPTSVTLKCRGLLVDEECGDCLMAKEDVLHVLCFCSFARLVWAISGLPWSALVCDYSGTEEWFRSVFGELDRSSWDYFLSIC</sequence>
<evidence type="ECO:0000313" key="2">
    <source>
        <dbReference type="EMBL" id="KAL0378895.1"/>
    </source>
</evidence>
<dbReference type="InterPro" id="IPR026960">
    <property type="entry name" value="RVT-Znf"/>
</dbReference>
<dbReference type="Pfam" id="PF13966">
    <property type="entry name" value="zf-RVT"/>
    <property type="match status" value="1"/>
</dbReference>
<dbReference type="AlphaFoldDB" id="A0AAW2RG49"/>
<dbReference type="PANTHER" id="PTHR33116">
    <property type="entry name" value="REVERSE TRANSCRIPTASE ZINC-BINDING DOMAIN-CONTAINING PROTEIN-RELATED-RELATED"/>
    <property type="match status" value="1"/>
</dbReference>
<reference evidence="2" key="1">
    <citation type="submission" date="2020-06" db="EMBL/GenBank/DDBJ databases">
        <authorList>
            <person name="Li T."/>
            <person name="Hu X."/>
            <person name="Zhang T."/>
            <person name="Song X."/>
            <person name="Zhang H."/>
            <person name="Dai N."/>
            <person name="Sheng W."/>
            <person name="Hou X."/>
            <person name="Wei L."/>
        </authorList>
    </citation>
    <scope>NUCLEOTIDE SEQUENCE</scope>
    <source>
        <strain evidence="2">G02</strain>
        <tissue evidence="2">Leaf</tissue>
    </source>
</reference>
<gene>
    <name evidence="2" type="ORF">Sradi_3195000</name>
</gene>
<organism evidence="2">
    <name type="scientific">Sesamum radiatum</name>
    <name type="common">Black benniseed</name>
    <dbReference type="NCBI Taxonomy" id="300843"/>
    <lineage>
        <taxon>Eukaryota</taxon>
        <taxon>Viridiplantae</taxon>
        <taxon>Streptophyta</taxon>
        <taxon>Embryophyta</taxon>
        <taxon>Tracheophyta</taxon>
        <taxon>Spermatophyta</taxon>
        <taxon>Magnoliopsida</taxon>
        <taxon>eudicotyledons</taxon>
        <taxon>Gunneridae</taxon>
        <taxon>Pentapetalae</taxon>
        <taxon>asterids</taxon>
        <taxon>lamiids</taxon>
        <taxon>Lamiales</taxon>
        <taxon>Pedaliaceae</taxon>
        <taxon>Sesamum</taxon>
    </lineage>
</organism>
<comment type="caution">
    <text evidence="2">The sequence shown here is derived from an EMBL/GenBank/DDBJ whole genome shotgun (WGS) entry which is preliminary data.</text>
</comment>
<dbReference type="EMBL" id="JACGWJ010000013">
    <property type="protein sequence ID" value="KAL0378895.1"/>
    <property type="molecule type" value="Genomic_DNA"/>
</dbReference>
<name>A0AAW2RG49_SESRA</name>
<protein>
    <recommendedName>
        <fullName evidence="1">Reverse transcriptase zinc-binding domain-containing protein</fullName>
    </recommendedName>
</protein>